<keyword evidence="1 6" id="KW-0597">Phosphoprotein</keyword>
<dbReference type="Pfam" id="PF00486">
    <property type="entry name" value="Trans_reg_C"/>
    <property type="match status" value="1"/>
</dbReference>
<dbReference type="PANTHER" id="PTHR48111:SF22">
    <property type="entry name" value="REGULATOR OF RPOS"/>
    <property type="match status" value="1"/>
</dbReference>
<dbReference type="GO" id="GO:0006355">
    <property type="term" value="P:regulation of DNA-templated transcription"/>
    <property type="evidence" value="ECO:0007669"/>
    <property type="project" value="InterPro"/>
</dbReference>
<evidence type="ECO:0000259" key="8">
    <source>
        <dbReference type="PROSITE" id="PS50110"/>
    </source>
</evidence>
<dbReference type="AlphaFoldDB" id="A0A917PGD4"/>
<dbReference type="EMBL" id="BMOE01000006">
    <property type="protein sequence ID" value="GGJ76521.1"/>
    <property type="molecule type" value="Genomic_DNA"/>
</dbReference>
<reference evidence="10" key="1">
    <citation type="journal article" date="2014" name="Int. J. Syst. Evol. Microbiol.">
        <title>Complete genome sequence of Corynebacterium casei LMG S-19264T (=DSM 44701T), isolated from a smear-ripened cheese.</title>
        <authorList>
            <consortium name="US DOE Joint Genome Institute (JGI-PGF)"/>
            <person name="Walter F."/>
            <person name="Albersmeier A."/>
            <person name="Kalinowski J."/>
            <person name="Ruckert C."/>
        </authorList>
    </citation>
    <scope>NUCLEOTIDE SEQUENCE</scope>
    <source>
        <strain evidence="10">JCM 14371</strain>
    </source>
</reference>
<dbReference type="InterPro" id="IPR016032">
    <property type="entry name" value="Sig_transdc_resp-reg_C-effctor"/>
</dbReference>
<keyword evidence="3" id="KW-0805">Transcription regulation</keyword>
<organism evidence="10 11">
    <name type="scientific">Deinococcus aquiradiocola</name>
    <dbReference type="NCBI Taxonomy" id="393059"/>
    <lineage>
        <taxon>Bacteria</taxon>
        <taxon>Thermotogati</taxon>
        <taxon>Deinococcota</taxon>
        <taxon>Deinococci</taxon>
        <taxon>Deinococcales</taxon>
        <taxon>Deinococcaceae</taxon>
        <taxon>Deinococcus</taxon>
    </lineage>
</organism>
<evidence type="ECO:0000256" key="4">
    <source>
        <dbReference type="ARBA" id="ARBA00023125"/>
    </source>
</evidence>
<dbReference type="InterPro" id="IPR011006">
    <property type="entry name" value="CheY-like_superfamily"/>
</dbReference>
<evidence type="ECO:0000256" key="5">
    <source>
        <dbReference type="ARBA" id="ARBA00023163"/>
    </source>
</evidence>
<dbReference type="Proteomes" id="UP000635726">
    <property type="component" value="Unassembled WGS sequence"/>
</dbReference>
<dbReference type="GO" id="GO:0000976">
    <property type="term" value="F:transcription cis-regulatory region binding"/>
    <property type="evidence" value="ECO:0007669"/>
    <property type="project" value="TreeGrafter"/>
</dbReference>
<dbReference type="InterPro" id="IPR039420">
    <property type="entry name" value="WalR-like"/>
</dbReference>
<dbReference type="InterPro" id="IPR036388">
    <property type="entry name" value="WH-like_DNA-bd_sf"/>
</dbReference>
<dbReference type="SMART" id="SM00448">
    <property type="entry name" value="REC"/>
    <property type="match status" value="1"/>
</dbReference>
<dbReference type="PROSITE" id="PS51755">
    <property type="entry name" value="OMPR_PHOB"/>
    <property type="match status" value="1"/>
</dbReference>
<feature type="DNA-binding region" description="OmpR/PhoB-type" evidence="7">
    <location>
        <begin position="125"/>
        <end position="221"/>
    </location>
</feature>
<dbReference type="CDD" id="cd00383">
    <property type="entry name" value="trans_reg_C"/>
    <property type="match status" value="1"/>
</dbReference>
<dbReference type="SMART" id="SM00862">
    <property type="entry name" value="Trans_reg_C"/>
    <property type="match status" value="1"/>
</dbReference>
<proteinExistence type="predicted"/>
<evidence type="ECO:0000259" key="9">
    <source>
        <dbReference type="PROSITE" id="PS51755"/>
    </source>
</evidence>
<keyword evidence="5" id="KW-0804">Transcription</keyword>
<keyword evidence="2" id="KW-0902">Two-component regulatory system</keyword>
<keyword evidence="11" id="KW-1185">Reference proteome</keyword>
<dbReference type="GO" id="GO:0005829">
    <property type="term" value="C:cytosol"/>
    <property type="evidence" value="ECO:0007669"/>
    <property type="project" value="TreeGrafter"/>
</dbReference>
<dbReference type="InterPro" id="IPR001789">
    <property type="entry name" value="Sig_transdc_resp-reg_receiver"/>
</dbReference>
<dbReference type="Gene3D" id="1.10.10.10">
    <property type="entry name" value="Winged helix-like DNA-binding domain superfamily/Winged helix DNA-binding domain"/>
    <property type="match status" value="1"/>
</dbReference>
<evidence type="ECO:0000256" key="2">
    <source>
        <dbReference type="ARBA" id="ARBA00023012"/>
    </source>
</evidence>
<dbReference type="GO" id="GO:0032993">
    <property type="term" value="C:protein-DNA complex"/>
    <property type="evidence" value="ECO:0007669"/>
    <property type="project" value="TreeGrafter"/>
</dbReference>
<evidence type="ECO:0000313" key="11">
    <source>
        <dbReference type="Proteomes" id="UP000635726"/>
    </source>
</evidence>
<feature type="domain" description="OmpR/PhoB-type" evidence="9">
    <location>
        <begin position="125"/>
        <end position="221"/>
    </location>
</feature>
<dbReference type="PROSITE" id="PS50110">
    <property type="entry name" value="RESPONSE_REGULATORY"/>
    <property type="match status" value="1"/>
</dbReference>
<dbReference type="PANTHER" id="PTHR48111">
    <property type="entry name" value="REGULATOR OF RPOS"/>
    <property type="match status" value="1"/>
</dbReference>
<dbReference type="SUPFAM" id="SSF46894">
    <property type="entry name" value="C-terminal effector domain of the bipartite response regulators"/>
    <property type="match status" value="1"/>
</dbReference>
<evidence type="ECO:0000256" key="3">
    <source>
        <dbReference type="ARBA" id="ARBA00023015"/>
    </source>
</evidence>
<name>A0A917PGD4_9DEIO</name>
<dbReference type="InterPro" id="IPR001867">
    <property type="entry name" value="OmpR/PhoB-type_DNA-bd"/>
</dbReference>
<protein>
    <submittedName>
        <fullName evidence="10">Response regulator</fullName>
    </submittedName>
</protein>
<evidence type="ECO:0000256" key="6">
    <source>
        <dbReference type="PROSITE-ProRule" id="PRU00169"/>
    </source>
</evidence>
<sequence length="227" mass="24973">MRLLLLEDDPRLHALIVTGLREAGHSVEGVTTARLAYNVAMTGTFDALILDVMLPEGEDAGFLLARRLREEGQGTPILFLTARSDVESRLQGLEVGDDHLGKPFDFRELRSRLAGLVRRAAGQARSVLPLPGGAGLDVHRREVLDAAARPVPLTPREFELLEGFALHPERAYSRDDLLMRVWAGQPDTESRVVDVYVGNLRRKLGERVIVTVRGHGYRLGALGEADA</sequence>
<gene>
    <name evidence="10" type="primary">popP</name>
    <name evidence="10" type="ORF">GCM10008939_20870</name>
</gene>
<dbReference type="GO" id="GO:0000156">
    <property type="term" value="F:phosphorelay response regulator activity"/>
    <property type="evidence" value="ECO:0007669"/>
    <property type="project" value="TreeGrafter"/>
</dbReference>
<dbReference type="Pfam" id="PF00072">
    <property type="entry name" value="Response_reg"/>
    <property type="match status" value="1"/>
</dbReference>
<feature type="modified residue" description="4-aspartylphosphate" evidence="6">
    <location>
        <position position="51"/>
    </location>
</feature>
<reference evidence="10" key="2">
    <citation type="submission" date="2020-09" db="EMBL/GenBank/DDBJ databases">
        <authorList>
            <person name="Sun Q."/>
            <person name="Ohkuma M."/>
        </authorList>
    </citation>
    <scope>NUCLEOTIDE SEQUENCE</scope>
    <source>
        <strain evidence="10">JCM 14371</strain>
    </source>
</reference>
<evidence type="ECO:0000256" key="1">
    <source>
        <dbReference type="ARBA" id="ARBA00022553"/>
    </source>
</evidence>
<dbReference type="Gene3D" id="3.40.50.2300">
    <property type="match status" value="1"/>
</dbReference>
<evidence type="ECO:0000256" key="7">
    <source>
        <dbReference type="PROSITE-ProRule" id="PRU01091"/>
    </source>
</evidence>
<feature type="domain" description="Response regulatory" evidence="8">
    <location>
        <begin position="2"/>
        <end position="117"/>
    </location>
</feature>
<dbReference type="SUPFAM" id="SSF52172">
    <property type="entry name" value="CheY-like"/>
    <property type="match status" value="1"/>
</dbReference>
<keyword evidence="4 7" id="KW-0238">DNA-binding</keyword>
<evidence type="ECO:0000313" key="10">
    <source>
        <dbReference type="EMBL" id="GGJ76521.1"/>
    </source>
</evidence>
<comment type="caution">
    <text evidence="10">The sequence shown here is derived from an EMBL/GenBank/DDBJ whole genome shotgun (WGS) entry which is preliminary data.</text>
</comment>
<dbReference type="RefSeq" id="WP_188963206.1">
    <property type="nucleotide sequence ID" value="NZ_BMOE01000006.1"/>
</dbReference>
<accession>A0A917PGD4</accession>